<reference evidence="1 2" key="1">
    <citation type="submission" date="2022-06" db="EMBL/GenBank/DDBJ databases">
        <title>Thiomicrohabdus sp. nov, an obligately chemolithoautotrophic, sulfur-oxidizing bacterium isolated from beach of Guanyin Mountain. Amoy.</title>
        <authorList>
            <person name="Zhu H."/>
        </authorList>
    </citation>
    <scope>NUCLEOTIDE SEQUENCE [LARGE SCALE GENOMIC DNA]</scope>
    <source>
        <strain evidence="1 2">XGS-01</strain>
    </source>
</reference>
<dbReference type="InterPro" id="IPR014729">
    <property type="entry name" value="Rossmann-like_a/b/a_fold"/>
</dbReference>
<accession>A0ABY8CC38</accession>
<dbReference type="Pfam" id="PF04244">
    <property type="entry name" value="DPRP"/>
    <property type="match status" value="1"/>
</dbReference>
<dbReference type="RefSeq" id="WP_275595787.1">
    <property type="nucleotide sequence ID" value="NZ_CP102381.1"/>
</dbReference>
<proteinExistence type="predicted"/>
<keyword evidence="2" id="KW-1185">Reference proteome</keyword>
<dbReference type="InterPro" id="IPR036134">
    <property type="entry name" value="Crypto/Photolyase_FAD-like_sf"/>
</dbReference>
<dbReference type="Gene3D" id="1.10.10.1710">
    <property type="entry name" value="Deoxyribodipyrimidine photolyase-related"/>
    <property type="match status" value="1"/>
</dbReference>
<name>A0ABY8CC38_9GAMM</name>
<dbReference type="InterPro" id="IPR052551">
    <property type="entry name" value="UV-DNA_repair_photolyase"/>
</dbReference>
<dbReference type="SUPFAM" id="SSF48173">
    <property type="entry name" value="Cryptochrome/photolyase FAD-binding domain"/>
    <property type="match status" value="1"/>
</dbReference>
<dbReference type="InterPro" id="IPR007357">
    <property type="entry name" value="PhrB-like"/>
</dbReference>
<dbReference type="PANTHER" id="PTHR38657">
    <property type="entry name" value="SLR1343 PROTEIN"/>
    <property type="match status" value="1"/>
</dbReference>
<protein>
    <submittedName>
        <fullName evidence="1">Cryptochrome/photolyase family protein</fullName>
    </submittedName>
</protein>
<gene>
    <name evidence="1" type="ORF">NR989_04565</name>
</gene>
<dbReference type="PANTHER" id="PTHR38657:SF1">
    <property type="entry name" value="SLR1343 PROTEIN"/>
    <property type="match status" value="1"/>
</dbReference>
<organism evidence="1 2">
    <name type="scientific">Thiomicrorhabdus lithotrophica</name>
    <dbReference type="NCBI Taxonomy" id="2949997"/>
    <lineage>
        <taxon>Bacteria</taxon>
        <taxon>Pseudomonadati</taxon>
        <taxon>Pseudomonadota</taxon>
        <taxon>Gammaproteobacteria</taxon>
        <taxon>Thiotrichales</taxon>
        <taxon>Piscirickettsiaceae</taxon>
        <taxon>Thiomicrorhabdus</taxon>
    </lineage>
</organism>
<dbReference type="Proteomes" id="UP001222275">
    <property type="component" value="Chromosome"/>
</dbReference>
<evidence type="ECO:0000313" key="2">
    <source>
        <dbReference type="Proteomes" id="UP001222275"/>
    </source>
</evidence>
<sequence length="513" mass="59437">MNKIRNLCIVLGDQLNLDSALFDEFDANQDLIWMAEVIEESTHVKSHPQRIALFLSAMRHFAERLQNQGWQIHYHALSKKHIQSPSSLAESLSKFLSENSVNNILVVLPGEYRVLKQLKTTANQFKHRLNVLPDRHFISLPGEFSEWMSQRKKPVMEYWIRHLRKRTGILMENGQPCGAKWNFDAKNRGNFGKKGPGLLVEAPIFSKDNITQDVLEIVADLFANHSGSLDSFNWPVTHKEAQQALADFIENRLALFGQYQDAMWFDEPFLYHSLLSSSLNLKLISPLEVIQATEQAYRDGQAPIEAVEGFIRQILGWREFVRGLYWHAMPQWKTWNHLDAQKALPSFYWTGKTDMRCLQQSISQVLEHGYGHHIQRLMVTGLFAQLWETNPIEVHEWYLAMYVDAVEWVELPNVLGMSQYADGGFMASKPYVATGKYIQKMSPYCSQCPYKPEESIGDKACPFTTLYWAFLLKHETEFSQHPRMALQIKHLANIDDVKREAIQHRVEFLRETL</sequence>
<dbReference type="EMBL" id="CP102381">
    <property type="protein sequence ID" value="WEJ63530.1"/>
    <property type="molecule type" value="Genomic_DNA"/>
</dbReference>
<dbReference type="Gene3D" id="1.25.40.80">
    <property type="match status" value="1"/>
</dbReference>
<dbReference type="Gene3D" id="1.10.579.10">
    <property type="entry name" value="DNA Cyclobutane Dipyrimidine Photolyase, subunit A, domain 3"/>
    <property type="match status" value="1"/>
</dbReference>
<dbReference type="Gene3D" id="3.40.50.620">
    <property type="entry name" value="HUPs"/>
    <property type="match status" value="1"/>
</dbReference>
<evidence type="ECO:0000313" key="1">
    <source>
        <dbReference type="EMBL" id="WEJ63530.1"/>
    </source>
</evidence>